<dbReference type="AlphaFoldDB" id="A0AAV2Q046"/>
<organism evidence="1 2">
    <name type="scientific">Meganyctiphanes norvegica</name>
    <name type="common">Northern krill</name>
    <name type="synonym">Thysanopoda norvegica</name>
    <dbReference type="NCBI Taxonomy" id="48144"/>
    <lineage>
        <taxon>Eukaryota</taxon>
        <taxon>Metazoa</taxon>
        <taxon>Ecdysozoa</taxon>
        <taxon>Arthropoda</taxon>
        <taxon>Crustacea</taxon>
        <taxon>Multicrustacea</taxon>
        <taxon>Malacostraca</taxon>
        <taxon>Eumalacostraca</taxon>
        <taxon>Eucarida</taxon>
        <taxon>Euphausiacea</taxon>
        <taxon>Euphausiidae</taxon>
        <taxon>Meganyctiphanes</taxon>
    </lineage>
</organism>
<evidence type="ECO:0000313" key="1">
    <source>
        <dbReference type="EMBL" id="CAL4067994.1"/>
    </source>
</evidence>
<dbReference type="FunFam" id="2.60.40.10:FF:000437">
    <property type="entry name" value="Beat-IIIc, isoform A"/>
    <property type="match status" value="1"/>
</dbReference>
<proteinExistence type="predicted"/>
<accession>A0AAV2Q046</accession>
<dbReference type="Proteomes" id="UP001497623">
    <property type="component" value="Unassembled WGS sequence"/>
</dbReference>
<keyword evidence="2" id="KW-1185">Reference proteome</keyword>
<dbReference type="Gene3D" id="2.60.40.10">
    <property type="entry name" value="Immunoglobulins"/>
    <property type="match status" value="1"/>
</dbReference>
<dbReference type="InterPro" id="IPR013783">
    <property type="entry name" value="Ig-like_fold"/>
</dbReference>
<dbReference type="PANTHER" id="PTHR21261">
    <property type="entry name" value="BEAT PROTEIN"/>
    <property type="match status" value="1"/>
</dbReference>
<gene>
    <name evidence="1" type="ORF">MNOR_LOCUS6876</name>
</gene>
<evidence type="ECO:0008006" key="3">
    <source>
        <dbReference type="Google" id="ProtNLM"/>
    </source>
</evidence>
<evidence type="ECO:0000313" key="2">
    <source>
        <dbReference type="Proteomes" id="UP001497623"/>
    </source>
</evidence>
<sequence length="136" mass="15614">EGWCAGLQLSRVRVSTPVEVGNNAWLECDYEENVDQLYTLKWYNGLNEFYRWTPAEQPQVKVFSAPGITVDKDMSHKGRVRLRDVRMITANKKFRCEISAEAPSFHTDSRVASMTVIDPPDESPFISPTLKDYRVN</sequence>
<dbReference type="EMBL" id="CAXKWB010002916">
    <property type="protein sequence ID" value="CAL4067994.1"/>
    <property type="molecule type" value="Genomic_DNA"/>
</dbReference>
<reference evidence="1 2" key="1">
    <citation type="submission" date="2024-05" db="EMBL/GenBank/DDBJ databases">
        <authorList>
            <person name="Wallberg A."/>
        </authorList>
    </citation>
    <scope>NUCLEOTIDE SEQUENCE [LARGE SCALE GENOMIC DNA]</scope>
</reference>
<name>A0AAV2Q046_MEGNR</name>
<dbReference type="PANTHER" id="PTHR21261:SF15">
    <property type="entry name" value="BEATEN PATH IIIA, ISOFORM D-RELATED"/>
    <property type="match status" value="1"/>
</dbReference>
<comment type="caution">
    <text evidence="1">The sequence shown here is derived from an EMBL/GenBank/DDBJ whole genome shotgun (WGS) entry which is preliminary data.</text>
</comment>
<feature type="non-terminal residue" evidence="1">
    <location>
        <position position="1"/>
    </location>
</feature>
<protein>
    <recommendedName>
        <fullName evidence="3">Ig-like domain-containing protein</fullName>
    </recommendedName>
</protein>
<feature type="non-terminal residue" evidence="1">
    <location>
        <position position="136"/>
    </location>
</feature>